<organism evidence="5 6">
    <name type="scientific">Mycolicibacterium brisbanense</name>
    <dbReference type="NCBI Taxonomy" id="146020"/>
    <lineage>
        <taxon>Bacteria</taxon>
        <taxon>Bacillati</taxon>
        <taxon>Actinomycetota</taxon>
        <taxon>Actinomycetes</taxon>
        <taxon>Mycobacteriales</taxon>
        <taxon>Mycobacteriaceae</taxon>
        <taxon>Mycolicibacterium</taxon>
    </lineage>
</organism>
<gene>
    <name evidence="5" type="ORF">RMCB_4634</name>
</gene>
<dbReference type="GO" id="GO:0005829">
    <property type="term" value="C:cytosol"/>
    <property type="evidence" value="ECO:0007669"/>
    <property type="project" value="TreeGrafter"/>
</dbReference>
<evidence type="ECO:0000256" key="4">
    <source>
        <dbReference type="PROSITE-ProRule" id="PRU00742"/>
    </source>
</evidence>
<keyword evidence="6" id="KW-1185">Reference proteome</keyword>
<keyword evidence="1" id="KW-0479">Metal-binding</keyword>
<proteinExistence type="inferred from homology"/>
<dbReference type="GO" id="GO:0004053">
    <property type="term" value="F:arginase activity"/>
    <property type="evidence" value="ECO:0007669"/>
    <property type="project" value="TreeGrafter"/>
</dbReference>
<evidence type="ECO:0000256" key="1">
    <source>
        <dbReference type="ARBA" id="ARBA00022723"/>
    </source>
</evidence>
<dbReference type="InterPro" id="IPR023696">
    <property type="entry name" value="Ureohydrolase_dom_sf"/>
</dbReference>
<comment type="similarity">
    <text evidence="4">Belongs to the arginase family.</text>
</comment>
<name>A0A100W2Q2_9MYCO</name>
<keyword evidence="2 5" id="KW-0378">Hydrolase</keyword>
<evidence type="ECO:0000256" key="3">
    <source>
        <dbReference type="ARBA" id="ARBA00023211"/>
    </source>
</evidence>
<keyword evidence="3" id="KW-0464">Manganese</keyword>
<protein>
    <submittedName>
        <fullName evidence="5">Putative hydrolase</fullName>
    </submittedName>
</protein>
<dbReference type="AlphaFoldDB" id="A0A100W2Q2"/>
<dbReference type="EMBL" id="BCSX01000040">
    <property type="protein sequence ID" value="GAS90538.1"/>
    <property type="molecule type" value="Genomic_DNA"/>
</dbReference>
<dbReference type="CDD" id="cd09999">
    <property type="entry name" value="Arginase-like_1"/>
    <property type="match status" value="1"/>
</dbReference>
<dbReference type="Gene3D" id="3.40.800.10">
    <property type="entry name" value="Ureohydrolase domain"/>
    <property type="match status" value="1"/>
</dbReference>
<dbReference type="GO" id="GO:0030145">
    <property type="term" value="F:manganese ion binding"/>
    <property type="evidence" value="ECO:0007669"/>
    <property type="project" value="TreeGrafter"/>
</dbReference>
<evidence type="ECO:0000256" key="2">
    <source>
        <dbReference type="ARBA" id="ARBA00022801"/>
    </source>
</evidence>
<dbReference type="STRING" id="146020.RMCB_4634"/>
<dbReference type="PANTHER" id="PTHR43782">
    <property type="entry name" value="ARGINASE"/>
    <property type="match status" value="1"/>
</dbReference>
<comment type="caution">
    <text evidence="5">The sequence shown here is derived from an EMBL/GenBank/DDBJ whole genome shotgun (WGS) entry which is preliminary data.</text>
</comment>
<reference evidence="6" key="2">
    <citation type="submission" date="2016-02" db="EMBL/GenBank/DDBJ databases">
        <title>Draft genome sequence of five rapidly growing Mycobacterium species.</title>
        <authorList>
            <person name="Katahira K."/>
            <person name="Gotou Y."/>
            <person name="Iida K."/>
            <person name="Ogura Y."/>
            <person name="Hayashi T."/>
        </authorList>
    </citation>
    <scope>NUCLEOTIDE SEQUENCE [LARGE SCALE GENOMIC DNA]</scope>
    <source>
        <strain evidence="6">JCM15654</strain>
    </source>
</reference>
<reference evidence="6" key="1">
    <citation type="journal article" date="2016" name="Genome Announc.">
        <title>Draft Genome Sequences of Five Rapidly Growing Mycobacterium Species, M. thermoresistibile, M. fortuitum subsp. acetamidolyticum, M. canariasense, M. brisbanense, and M. novocastrense.</title>
        <authorList>
            <person name="Katahira K."/>
            <person name="Ogura Y."/>
            <person name="Gotoh Y."/>
            <person name="Hayashi T."/>
        </authorList>
    </citation>
    <scope>NUCLEOTIDE SEQUENCE [LARGE SCALE GENOMIC DNA]</scope>
    <source>
        <strain evidence="6">JCM15654</strain>
    </source>
</reference>
<dbReference type="OrthoDB" id="7331788at2"/>
<dbReference type="InterPro" id="IPR006035">
    <property type="entry name" value="Ureohydrolase"/>
</dbReference>
<sequence length="296" mass="32003">MMTTLRLEWPQWQGGEPQAVAHYTPGLDVAESRTVYGLGGQLTAALAPRHDGPTARVEVPDYSHDLPEIDGIVGKDEVLRQHAEALSHIRDADAERILTLGGTCAVSLTPFGYLAERYADDLVVIWLDSHADCNLPGGPNRGFNTMVVSHLSGRGDNDVLERMPATLPSNRILLAGVHAWDDQDSHTHESWGLRLMPPADTEPFVGAVLGWIRDSGVRHVAVHFDLDVIDSDELAFGMAWEKGGISKATALRTIAAIAEEFDLVGLTVAEFVPREAVALRSILRGLPLAGSGRSAE</sequence>
<dbReference type="SUPFAM" id="SSF52768">
    <property type="entry name" value="Arginase/deacetylase"/>
    <property type="match status" value="1"/>
</dbReference>
<evidence type="ECO:0000313" key="6">
    <source>
        <dbReference type="Proteomes" id="UP000069620"/>
    </source>
</evidence>
<dbReference type="PANTHER" id="PTHR43782:SF3">
    <property type="entry name" value="ARGINASE"/>
    <property type="match status" value="1"/>
</dbReference>
<evidence type="ECO:0000313" key="5">
    <source>
        <dbReference type="EMBL" id="GAS90538.1"/>
    </source>
</evidence>
<dbReference type="Proteomes" id="UP000069620">
    <property type="component" value="Unassembled WGS sequence"/>
</dbReference>
<dbReference type="Pfam" id="PF00491">
    <property type="entry name" value="Arginase"/>
    <property type="match status" value="1"/>
</dbReference>
<accession>A0A100W2Q2</accession>
<dbReference type="PROSITE" id="PS51409">
    <property type="entry name" value="ARGINASE_2"/>
    <property type="match status" value="1"/>
</dbReference>